<sequence length="1212" mass="134157">MLPRADLSTELDALRLWEILDADSRPTFVLDLDPNVDSAATCNLVTFKDTIVPVFCNEALRLHERLYESLFVSCAIPANGHPDAQAKGPTAFAQFKTWAESITKHDVSNDIYPVGCFYDGVLWTGATIRRRWRLISGNQAWQGPDLHLFTSKPGRHHAGNDTEAATQTANLAAKSTGARSALSQAITASNHQHSFNSIQSESSLSSYAPCIPLSSPEMAVTDWTVAHPKGLLSDHVQYARTVDWVKTPLGPMESWSREFRQAANLCMANPHPAALFWGSELTMLYNEAYAAEVAGKKHPSLMGTGFSGPFAELWDYAGPIFAECARTGTSVRKDYDYLPIDRKGIVEETFYNWSFTPLYGGTDRILGFYNAPFETTQEVVGKRRMQIITRLGESTARVKTVQDFWPCVIACFEDCHYDIPFAFLYSIDDADRMTEAAASPNGATARTCQFQGSLGVPAGHTATPPQLDINGSSDGFIPSFRKAMRNQEATLLNVRDGSLPEAMIADFHWRGFGDPCHQAIVLPVRPTNEDRVLAVLVLGIAPRRIYDDEYEAFVRTLNRQLATSLASIILYESEVRRSREAAAVAAKQQELLKEELSLQANRMRRMTEFSPLGMFFISPEGVLLEANDQFFEMTRIDRECQEPMSWTNCVADTSLESIRCAWAQMHDARTSWSGELLLKSHHASGTQSQENLEHWVLFTAHVETRKDGSLKSVMGSITDISHLKWAQNLQMRQLEEAEEMRKRQNEFIDITSHEIRNPLSAILQCADDISCSLRDAPATCLASETVASCLEAAATISLCAQHQKLIVDDILTVSKLNSNLLQITPSIEQPDTILRQVIKMFESEAVAKDIRMAIEHEPDQDETSRGPVILDPSRVSQILINLISNAIKFTMSSSKRVITVGTSILFEPPTEADIPEFHFAPSETESKTPTNLNDCGGGSPVYVCFKVRDTGCGLAPQEQNALFQRFKQASPRTHARYGGSGLGLFISKKLTELHGGQIGMASKAGHGTTFLFYIQARRSSNSNPAQWTEELRHVEPVLKQIRNADAASSRVAHTPNPPATTPLTIETRASPSLEKPLANSHILVVEDNLINQKVLVKQLKKLGCQVSAANDGLEALVFLKETHFCVEGGLDLSLILMDLEMPNMDGSACVRRIRAMEKRNRISKRVPVIAVTANVRDSHVTAAKEAGMDDVVTKPFSVGTLLKRMAPWIPLA</sequence>
<dbReference type="CDD" id="cd00082">
    <property type="entry name" value="HisKA"/>
    <property type="match status" value="1"/>
</dbReference>
<dbReference type="PANTHER" id="PTHR43719:SF30">
    <property type="entry name" value="TWO-COMPONENT SYSTEM RESPONSE REGULATOR"/>
    <property type="match status" value="1"/>
</dbReference>
<dbReference type="Proteomes" id="UP000076881">
    <property type="component" value="Unassembled WGS sequence"/>
</dbReference>
<dbReference type="Pfam" id="PF00072">
    <property type="entry name" value="Response_reg"/>
    <property type="match status" value="1"/>
</dbReference>
<dbReference type="PROSITE" id="PS50109">
    <property type="entry name" value="HIS_KIN"/>
    <property type="match status" value="1"/>
</dbReference>
<dbReference type="Gene3D" id="3.30.450.20">
    <property type="entry name" value="PAS domain"/>
    <property type="match status" value="2"/>
</dbReference>
<dbReference type="Pfam" id="PF26131">
    <property type="entry name" value="PAS-like"/>
    <property type="match status" value="1"/>
</dbReference>
<reference evidence="5 6" key="1">
    <citation type="journal article" date="2016" name="Genome Biol. Evol.">
        <title>Divergent and convergent evolution of fungal pathogenicity.</title>
        <authorList>
            <person name="Shang Y."/>
            <person name="Xiao G."/>
            <person name="Zheng P."/>
            <person name="Cen K."/>
            <person name="Zhan S."/>
            <person name="Wang C."/>
        </authorList>
    </citation>
    <scope>NUCLEOTIDE SEQUENCE [LARGE SCALE GENOMIC DNA]</scope>
    <source>
        <strain evidence="5 6">RCEF 1005</strain>
    </source>
</reference>
<dbReference type="InterPro" id="IPR036890">
    <property type="entry name" value="HATPase_C_sf"/>
</dbReference>
<proteinExistence type="predicted"/>
<evidence type="ECO:0000313" key="6">
    <source>
        <dbReference type="Proteomes" id="UP000076881"/>
    </source>
</evidence>
<dbReference type="EMBL" id="AZHF01000011">
    <property type="protein sequence ID" value="OAA69414.1"/>
    <property type="molecule type" value="Genomic_DNA"/>
</dbReference>
<feature type="domain" description="Response regulatory" evidence="4">
    <location>
        <begin position="1081"/>
        <end position="1209"/>
    </location>
</feature>
<dbReference type="SUPFAM" id="SSF55785">
    <property type="entry name" value="PYP-like sensor domain (PAS domain)"/>
    <property type="match status" value="1"/>
</dbReference>
<dbReference type="InterPro" id="IPR050956">
    <property type="entry name" value="2C_system_His_kinase"/>
</dbReference>
<evidence type="ECO:0000259" key="4">
    <source>
        <dbReference type="PROSITE" id="PS50110"/>
    </source>
</evidence>
<dbReference type="SMART" id="SM00388">
    <property type="entry name" value="HisKA"/>
    <property type="match status" value="1"/>
</dbReference>
<accession>A0A162LEA3</accession>
<evidence type="ECO:0000313" key="5">
    <source>
        <dbReference type="EMBL" id="OAA69414.1"/>
    </source>
</evidence>
<evidence type="ECO:0000256" key="1">
    <source>
        <dbReference type="ARBA" id="ARBA00022553"/>
    </source>
</evidence>
<keyword evidence="6" id="KW-1185">Reference proteome</keyword>
<organism evidence="5 6">
    <name type="scientific">Akanthomyces lecanii RCEF 1005</name>
    <dbReference type="NCBI Taxonomy" id="1081108"/>
    <lineage>
        <taxon>Eukaryota</taxon>
        <taxon>Fungi</taxon>
        <taxon>Dikarya</taxon>
        <taxon>Ascomycota</taxon>
        <taxon>Pezizomycotina</taxon>
        <taxon>Sordariomycetes</taxon>
        <taxon>Hypocreomycetidae</taxon>
        <taxon>Hypocreales</taxon>
        <taxon>Cordycipitaceae</taxon>
        <taxon>Akanthomyces</taxon>
        <taxon>Cordyceps confragosa</taxon>
    </lineage>
</organism>
<dbReference type="InterPro" id="IPR005467">
    <property type="entry name" value="His_kinase_dom"/>
</dbReference>
<dbReference type="GO" id="GO:0000155">
    <property type="term" value="F:phosphorelay sensor kinase activity"/>
    <property type="evidence" value="ECO:0007669"/>
    <property type="project" value="InterPro"/>
</dbReference>
<dbReference type="InterPro" id="IPR003594">
    <property type="entry name" value="HATPase_dom"/>
</dbReference>
<dbReference type="SUPFAM" id="SSF55874">
    <property type="entry name" value="ATPase domain of HSP90 chaperone/DNA topoisomerase II/histidine kinase"/>
    <property type="match status" value="1"/>
</dbReference>
<dbReference type="InterPro" id="IPR000014">
    <property type="entry name" value="PAS"/>
</dbReference>
<dbReference type="InterPro" id="IPR011006">
    <property type="entry name" value="CheY-like_superfamily"/>
</dbReference>
<dbReference type="InterPro" id="IPR003661">
    <property type="entry name" value="HisK_dim/P_dom"/>
</dbReference>
<dbReference type="SMART" id="SM00448">
    <property type="entry name" value="REC"/>
    <property type="match status" value="1"/>
</dbReference>
<dbReference type="InterPro" id="IPR036097">
    <property type="entry name" value="HisK_dim/P_sf"/>
</dbReference>
<dbReference type="Gene3D" id="3.40.50.2300">
    <property type="match status" value="1"/>
</dbReference>
<dbReference type="CDD" id="cd00130">
    <property type="entry name" value="PAS"/>
    <property type="match status" value="1"/>
</dbReference>
<dbReference type="InterPro" id="IPR058846">
    <property type="entry name" value="PAS-like"/>
</dbReference>
<dbReference type="SUPFAM" id="SSF52172">
    <property type="entry name" value="CheY-like"/>
    <property type="match status" value="1"/>
</dbReference>
<dbReference type="AlphaFoldDB" id="A0A162LEA3"/>
<dbReference type="PROSITE" id="PS50110">
    <property type="entry name" value="RESPONSE_REGULATORY"/>
    <property type="match status" value="1"/>
</dbReference>
<protein>
    <submittedName>
        <fullName evidence="5">Ethylene receptor</fullName>
    </submittedName>
</protein>
<dbReference type="Gene3D" id="3.30.565.10">
    <property type="entry name" value="Histidine kinase-like ATPase, C-terminal domain"/>
    <property type="match status" value="1"/>
</dbReference>
<feature type="domain" description="Histidine kinase" evidence="3">
    <location>
        <begin position="750"/>
        <end position="1018"/>
    </location>
</feature>
<dbReference type="Pfam" id="PF02518">
    <property type="entry name" value="HATPase_c"/>
    <property type="match status" value="1"/>
</dbReference>
<dbReference type="OrthoDB" id="303614at2759"/>
<dbReference type="Gene3D" id="1.10.287.130">
    <property type="match status" value="1"/>
</dbReference>
<dbReference type="STRING" id="1081108.A0A162LEA3"/>
<dbReference type="InterPro" id="IPR001789">
    <property type="entry name" value="Sig_transdc_resp-reg_receiver"/>
</dbReference>
<dbReference type="PRINTS" id="PR00344">
    <property type="entry name" value="BCTRLSENSOR"/>
</dbReference>
<comment type="caution">
    <text evidence="5">The sequence shown here is derived from an EMBL/GenBank/DDBJ whole genome shotgun (WGS) entry which is preliminary data.</text>
</comment>
<dbReference type="InterPro" id="IPR035965">
    <property type="entry name" value="PAS-like_dom_sf"/>
</dbReference>
<evidence type="ECO:0000256" key="2">
    <source>
        <dbReference type="PROSITE-ProRule" id="PRU00169"/>
    </source>
</evidence>
<keyword evidence="1 2" id="KW-0597">Phosphoprotein</keyword>
<evidence type="ECO:0000259" key="3">
    <source>
        <dbReference type="PROSITE" id="PS50109"/>
    </source>
</evidence>
<gene>
    <name evidence="5" type="ORF">LEL_10290</name>
</gene>
<dbReference type="PANTHER" id="PTHR43719">
    <property type="entry name" value="TWO-COMPONENT HISTIDINE KINASE"/>
    <property type="match status" value="1"/>
</dbReference>
<keyword evidence="5" id="KW-0675">Receptor</keyword>
<dbReference type="InterPro" id="IPR004358">
    <property type="entry name" value="Sig_transdc_His_kin-like_C"/>
</dbReference>
<dbReference type="SUPFAM" id="SSF55781">
    <property type="entry name" value="GAF domain-like"/>
    <property type="match status" value="1"/>
</dbReference>
<dbReference type="CDD" id="cd17546">
    <property type="entry name" value="REC_hyHK_CKI1_RcsC-like"/>
    <property type="match status" value="1"/>
</dbReference>
<feature type="modified residue" description="4-aspartylphosphate" evidence="2">
    <location>
        <position position="1138"/>
    </location>
</feature>
<dbReference type="SMART" id="SM00387">
    <property type="entry name" value="HATPase_c"/>
    <property type="match status" value="1"/>
</dbReference>
<name>A0A162LEA3_CORDF</name>
<dbReference type="SUPFAM" id="SSF47384">
    <property type="entry name" value="Homodimeric domain of signal transducing histidine kinase"/>
    <property type="match status" value="1"/>
</dbReference>